<feature type="region of interest" description="Disordered" evidence="1">
    <location>
        <begin position="374"/>
        <end position="403"/>
    </location>
</feature>
<name>A0A4S8MLW0_DENBC</name>
<feature type="region of interest" description="Disordered" evidence="1">
    <location>
        <begin position="1"/>
        <end position="107"/>
    </location>
</feature>
<sequence>MSEMNNPGVSIGSPRVLSSRNRHSRAASATSPRHQGIPSSSSPLGPHDPDGDLRPNVETLYNDDGNDFNVDPNAPVLSGAVGEETMKEVERQKEQEEQERKEKYAARAEAGRGNRFVGGFVLRMKNALRPRWDGNSPQRQTEPPRDPYPAFPHAVYDPEPEDDGYDVGRHDRLRGQDPRDVEYHAGTDRRESEGRGLPHRSSESLGSPSETVHPTTEWHDDGTTAVDHSGYPPSQYPDAYGAYGNPVPPQIPPNMQQDPRIHQNNINPSNPDGFHPSDFPTSYNMPPQSNYIPANSAGLYNYTFGSPVLADIKPASDYAKMDIPPSTAPSDVSLNTYFSRIRQAVEHINSLPWVSERVTVDYYPAGIRREKITRKEKDRERLKRQDEEKLGPGGLSGEGRGIGRKDRRPIISWYDRSRIGLPTSNPGEIDLTAGSPPRPVMMQPSMAQTMSGNPGAVTPYSPLAAANIPPVAIVPSVAPSGVTTGTTPRPIEVPLAPGLYPSTNAEVSGLVPASSEDPNSFAEDGASPGGAGMTVRLSSTGAAPPLPTFTQQPPQSNVPVAGTPATDPVPINVVPPSTSMPSASADAMNSTAFTSPGMGMSALGPVMPEPPAARSPPHSTTHTRTPSAPVNGTPMIGRASNNPMTSPAPPSQTHSRTPSRTHQRAPSSTGGYTSNRRYNPNTPVHYFPANVPATSAPPRTPAPTAPPTPVQPHNTTLAQQGSGRAPIIPTARQISQSGYSDGGISDRSGKSGFSAKTGRSWVVVNGAASPSSTTTDNTRDNRDFGTPYIPTRVNSVAATPRIGGRRETMDAPVTPMSVNQSSQFQTPVVSMYGESGYGHGYDRKGKGKVPPRAASVQTVSDSEDGSSSRKAYREQQRIYSNVQRQHYQQMENDRARGLNPNYAMGVDSMYPTSRLRQP</sequence>
<dbReference type="AlphaFoldDB" id="A0A4S8MLW0"/>
<feature type="compositionally biased region" description="Polar residues" evidence="1">
    <location>
        <begin position="664"/>
        <end position="682"/>
    </location>
</feature>
<feature type="region of interest" description="Disordered" evidence="1">
    <location>
        <begin position="735"/>
        <end position="754"/>
    </location>
</feature>
<feature type="region of interest" description="Disordered" evidence="1">
    <location>
        <begin position="842"/>
        <end position="876"/>
    </location>
</feature>
<feature type="compositionally biased region" description="Polar residues" evidence="1">
    <location>
        <begin position="575"/>
        <end position="594"/>
    </location>
</feature>
<feature type="compositionally biased region" description="Basic and acidic residues" evidence="1">
    <location>
        <begin position="84"/>
        <end position="107"/>
    </location>
</feature>
<evidence type="ECO:0000256" key="1">
    <source>
        <dbReference type="SAM" id="MobiDB-lite"/>
    </source>
</evidence>
<gene>
    <name evidence="2" type="ORF">K435DRAFT_774753</name>
</gene>
<feature type="compositionally biased region" description="Low complexity" evidence="1">
    <location>
        <begin position="615"/>
        <end position="627"/>
    </location>
</feature>
<feature type="region of interest" description="Disordered" evidence="1">
    <location>
        <begin position="127"/>
        <end position="284"/>
    </location>
</feature>
<dbReference type="OrthoDB" id="3244156at2759"/>
<feature type="compositionally biased region" description="Pro residues" evidence="1">
    <location>
        <begin position="698"/>
        <end position="710"/>
    </location>
</feature>
<feature type="region of interest" description="Disordered" evidence="1">
    <location>
        <begin position="766"/>
        <end position="790"/>
    </location>
</feature>
<feature type="compositionally biased region" description="Basic and acidic residues" evidence="1">
    <location>
        <begin position="166"/>
        <end position="202"/>
    </location>
</feature>
<accession>A0A4S8MLW0</accession>
<organism evidence="2 3">
    <name type="scientific">Dendrothele bispora (strain CBS 962.96)</name>
    <dbReference type="NCBI Taxonomy" id="1314807"/>
    <lineage>
        <taxon>Eukaryota</taxon>
        <taxon>Fungi</taxon>
        <taxon>Dikarya</taxon>
        <taxon>Basidiomycota</taxon>
        <taxon>Agaricomycotina</taxon>
        <taxon>Agaricomycetes</taxon>
        <taxon>Agaricomycetidae</taxon>
        <taxon>Agaricales</taxon>
        <taxon>Agaricales incertae sedis</taxon>
        <taxon>Dendrothele</taxon>
    </lineage>
</organism>
<feature type="compositionally biased region" description="Gly residues" evidence="1">
    <location>
        <begin position="391"/>
        <end position="400"/>
    </location>
</feature>
<feature type="compositionally biased region" description="Polar residues" evidence="1">
    <location>
        <begin position="203"/>
        <end position="214"/>
    </location>
</feature>
<dbReference type="Proteomes" id="UP000297245">
    <property type="component" value="Unassembled WGS sequence"/>
</dbReference>
<dbReference type="EMBL" id="ML179062">
    <property type="protein sequence ID" value="THV03903.1"/>
    <property type="molecule type" value="Genomic_DNA"/>
</dbReference>
<protein>
    <submittedName>
        <fullName evidence="2">Uncharacterized protein</fullName>
    </submittedName>
</protein>
<reference evidence="2 3" key="1">
    <citation type="journal article" date="2019" name="Nat. Ecol. Evol.">
        <title>Megaphylogeny resolves global patterns of mushroom evolution.</title>
        <authorList>
            <person name="Varga T."/>
            <person name="Krizsan K."/>
            <person name="Foldi C."/>
            <person name="Dima B."/>
            <person name="Sanchez-Garcia M."/>
            <person name="Sanchez-Ramirez S."/>
            <person name="Szollosi G.J."/>
            <person name="Szarkandi J.G."/>
            <person name="Papp V."/>
            <person name="Albert L."/>
            <person name="Andreopoulos W."/>
            <person name="Angelini C."/>
            <person name="Antonin V."/>
            <person name="Barry K.W."/>
            <person name="Bougher N.L."/>
            <person name="Buchanan P."/>
            <person name="Buyck B."/>
            <person name="Bense V."/>
            <person name="Catcheside P."/>
            <person name="Chovatia M."/>
            <person name="Cooper J."/>
            <person name="Damon W."/>
            <person name="Desjardin D."/>
            <person name="Finy P."/>
            <person name="Geml J."/>
            <person name="Haridas S."/>
            <person name="Hughes K."/>
            <person name="Justo A."/>
            <person name="Karasinski D."/>
            <person name="Kautmanova I."/>
            <person name="Kiss B."/>
            <person name="Kocsube S."/>
            <person name="Kotiranta H."/>
            <person name="LaButti K.M."/>
            <person name="Lechner B.E."/>
            <person name="Liimatainen K."/>
            <person name="Lipzen A."/>
            <person name="Lukacs Z."/>
            <person name="Mihaltcheva S."/>
            <person name="Morgado L.N."/>
            <person name="Niskanen T."/>
            <person name="Noordeloos M.E."/>
            <person name="Ohm R.A."/>
            <person name="Ortiz-Santana B."/>
            <person name="Ovrebo C."/>
            <person name="Racz N."/>
            <person name="Riley R."/>
            <person name="Savchenko A."/>
            <person name="Shiryaev A."/>
            <person name="Soop K."/>
            <person name="Spirin V."/>
            <person name="Szebenyi C."/>
            <person name="Tomsovsky M."/>
            <person name="Tulloss R.E."/>
            <person name="Uehling J."/>
            <person name="Grigoriev I.V."/>
            <person name="Vagvolgyi C."/>
            <person name="Papp T."/>
            <person name="Martin F.M."/>
            <person name="Miettinen O."/>
            <person name="Hibbett D.S."/>
            <person name="Nagy L.G."/>
        </authorList>
    </citation>
    <scope>NUCLEOTIDE SEQUENCE [LARGE SCALE GENOMIC DNA]</scope>
    <source>
        <strain evidence="2 3">CBS 962.96</strain>
    </source>
</reference>
<keyword evidence="3" id="KW-1185">Reference proteome</keyword>
<feature type="region of interest" description="Disordered" evidence="1">
    <location>
        <begin position="894"/>
        <end position="918"/>
    </location>
</feature>
<proteinExistence type="predicted"/>
<feature type="compositionally biased region" description="Polar residues" evidence="1">
    <location>
        <begin position="253"/>
        <end position="270"/>
    </location>
</feature>
<feature type="compositionally biased region" description="Polar residues" evidence="1">
    <location>
        <begin position="711"/>
        <end position="722"/>
    </location>
</feature>
<evidence type="ECO:0000313" key="2">
    <source>
        <dbReference type="EMBL" id="THV03903.1"/>
    </source>
</evidence>
<feature type="region of interest" description="Disordered" evidence="1">
    <location>
        <begin position="510"/>
        <end position="723"/>
    </location>
</feature>
<evidence type="ECO:0000313" key="3">
    <source>
        <dbReference type="Proteomes" id="UP000297245"/>
    </source>
</evidence>
<feature type="compositionally biased region" description="Basic and acidic residues" evidence="1">
    <location>
        <begin position="374"/>
        <end position="390"/>
    </location>
</feature>
<feature type="compositionally biased region" description="Polar residues" evidence="1">
    <location>
        <begin position="639"/>
        <end position="656"/>
    </location>
</feature>